<dbReference type="EMBL" id="CAXAMM010016117">
    <property type="protein sequence ID" value="CAK9038118.1"/>
    <property type="molecule type" value="Genomic_DNA"/>
</dbReference>
<keyword evidence="4" id="KW-0665">Pyrimidine biosynthesis</keyword>
<dbReference type="Gene3D" id="3.40.50.1370">
    <property type="entry name" value="Aspartate/ornithine carbamoyltransferase"/>
    <property type="match status" value="2"/>
</dbReference>
<evidence type="ECO:0000259" key="8">
    <source>
        <dbReference type="Pfam" id="PF12890"/>
    </source>
</evidence>
<feature type="non-terminal residue" evidence="9">
    <location>
        <position position="694"/>
    </location>
</feature>
<dbReference type="SUPFAM" id="SSF51556">
    <property type="entry name" value="Metallo-dependent hydrolases"/>
    <property type="match status" value="1"/>
</dbReference>
<dbReference type="PRINTS" id="PR00100">
    <property type="entry name" value="AOTCASE"/>
</dbReference>
<protein>
    <recommendedName>
        <fullName evidence="2">aspartate carbamoyltransferase</fullName>
        <ecNumber evidence="2">2.1.3.2</ecNumber>
    </recommendedName>
</protein>
<evidence type="ECO:0000313" key="10">
    <source>
        <dbReference type="Proteomes" id="UP001642464"/>
    </source>
</evidence>
<dbReference type="InterPro" id="IPR006130">
    <property type="entry name" value="Asp/Orn_carbamoylTrfase"/>
</dbReference>
<dbReference type="InterPro" id="IPR006132">
    <property type="entry name" value="Asp/Orn_carbamoyltranf_P-bd"/>
</dbReference>
<evidence type="ECO:0000256" key="4">
    <source>
        <dbReference type="ARBA" id="ARBA00022975"/>
    </source>
</evidence>
<dbReference type="CDD" id="cd01317">
    <property type="entry name" value="DHOase_IIa"/>
    <property type="match status" value="1"/>
</dbReference>
<evidence type="ECO:0000256" key="1">
    <source>
        <dbReference type="ARBA" id="ARBA00004852"/>
    </source>
</evidence>
<comment type="catalytic activity">
    <reaction evidence="5">
        <text>carbamoyl phosphate + L-aspartate = N-carbamoyl-L-aspartate + phosphate + H(+)</text>
        <dbReference type="Rhea" id="RHEA:20013"/>
        <dbReference type="ChEBI" id="CHEBI:15378"/>
        <dbReference type="ChEBI" id="CHEBI:29991"/>
        <dbReference type="ChEBI" id="CHEBI:32814"/>
        <dbReference type="ChEBI" id="CHEBI:43474"/>
        <dbReference type="ChEBI" id="CHEBI:58228"/>
        <dbReference type="EC" id="2.1.3.2"/>
    </reaction>
</comment>
<dbReference type="PROSITE" id="PS00097">
    <property type="entry name" value="CARBAMOYLTRANSFERASE"/>
    <property type="match status" value="1"/>
</dbReference>
<dbReference type="NCBIfam" id="NF002032">
    <property type="entry name" value="PRK00856.1"/>
    <property type="match status" value="1"/>
</dbReference>
<name>A0ABP0LHL5_9DINO</name>
<proteinExistence type="inferred from homology"/>
<evidence type="ECO:0000256" key="3">
    <source>
        <dbReference type="ARBA" id="ARBA00022679"/>
    </source>
</evidence>
<dbReference type="Pfam" id="PF00185">
    <property type="entry name" value="OTCace"/>
    <property type="match status" value="1"/>
</dbReference>
<dbReference type="PANTHER" id="PTHR43668:SF2">
    <property type="entry name" value="ALLANTOINASE"/>
    <property type="match status" value="1"/>
</dbReference>
<dbReference type="PANTHER" id="PTHR43668">
    <property type="entry name" value="ALLANTOINASE"/>
    <property type="match status" value="1"/>
</dbReference>
<feature type="domain" description="Dihydroorotase catalytic" evidence="8">
    <location>
        <begin position="318"/>
        <end position="503"/>
    </location>
</feature>
<accession>A0ABP0LHL5</accession>
<evidence type="ECO:0000259" key="6">
    <source>
        <dbReference type="Pfam" id="PF00185"/>
    </source>
</evidence>
<evidence type="ECO:0000259" key="7">
    <source>
        <dbReference type="Pfam" id="PF02729"/>
    </source>
</evidence>
<sequence>GSWTKRHLLGLQDLSREEIVTILDQAAAFKARHSAGQAKLEELSGVVVANLFFEPSTRTKTSFSLAAKRLSADTVDFSASGSSLSKGETFIDTALTIQAMGVDMMVVRHRTPGAPHLLARHLDCSVLNAGDGTHEHPTQGLLDIFTIRERLSDLQGRTVTLVGDIMHSRVARSNIWGLMKLGARVIVCGPATLIPPQIEKLGVEVRHSLDDVLEESDVINLLRVQFERQRGAFFPSIPEYAHLFGMNRDRIQRAKDDVLVLAPGPINRGVEITPDVADGHHSQILNQVTDVLAVDGRIETIGSVATTADETIDASGLLVCPGLIDCHVSFREPGFEEDETINSGAAAALAGGFTTVACLPDTHPVVDTRAAAEFVVRQGERAGACRVLPLGAATKEHKGEELAEMGQLVDGGAVGFSDGKRAISNAEIMRRALQYTSMWNRAILHHPQNPELVADGVMHEGFQSTVLGMRGMPAAAEEIVVRRDIALAETTSGRVHLMCISSHRSVEEIRQARQRGIDVSADVTPHHLLLTDERLHTFDTNFKVDPPLRTEEHRDALISGLKDGTISIISADHQPAAEEKKAREIDIAPFGITSLETLIPLCIEALILPGHLDWLQLLKTLTVGPAELLNLPYGTLKQGAPADITIIDPHERWTINKDEFRSQGRNTPFHGRAATGRVKFTIVDGEIRYRQTGA</sequence>
<dbReference type="InterPro" id="IPR011059">
    <property type="entry name" value="Metal-dep_hydrolase_composite"/>
</dbReference>
<dbReference type="SUPFAM" id="SSF51338">
    <property type="entry name" value="Composite domain of metallo-dependent hydrolases"/>
    <property type="match status" value="1"/>
</dbReference>
<dbReference type="EC" id="2.1.3.2" evidence="2"/>
<dbReference type="InterPro" id="IPR004722">
    <property type="entry name" value="DHOase"/>
</dbReference>
<dbReference type="NCBIfam" id="TIGR00670">
    <property type="entry name" value="asp_carb_tr"/>
    <property type="match status" value="1"/>
</dbReference>
<dbReference type="NCBIfam" id="TIGR00857">
    <property type="entry name" value="pyrC_multi"/>
    <property type="match status" value="1"/>
</dbReference>
<dbReference type="Gene3D" id="3.20.20.140">
    <property type="entry name" value="Metal-dependent hydrolases"/>
    <property type="match status" value="1"/>
</dbReference>
<dbReference type="PRINTS" id="PR00101">
    <property type="entry name" value="ATCASE"/>
</dbReference>
<evidence type="ECO:0000313" key="9">
    <source>
        <dbReference type="EMBL" id="CAK9038118.1"/>
    </source>
</evidence>
<dbReference type="InterPro" id="IPR002082">
    <property type="entry name" value="Asp_carbamoyltransf"/>
</dbReference>
<evidence type="ECO:0000256" key="2">
    <source>
        <dbReference type="ARBA" id="ARBA00013008"/>
    </source>
</evidence>
<dbReference type="Proteomes" id="UP001642464">
    <property type="component" value="Unassembled WGS sequence"/>
</dbReference>
<dbReference type="InterPro" id="IPR036901">
    <property type="entry name" value="Asp/Orn_carbamoylTrfase_sf"/>
</dbReference>
<keyword evidence="3" id="KW-0808">Transferase</keyword>
<evidence type="ECO:0000256" key="5">
    <source>
        <dbReference type="ARBA" id="ARBA00048859"/>
    </source>
</evidence>
<dbReference type="Pfam" id="PF02729">
    <property type="entry name" value="OTCace_N"/>
    <property type="match status" value="1"/>
</dbReference>
<dbReference type="InterPro" id="IPR050138">
    <property type="entry name" value="DHOase/Allantoinase_Hydrolase"/>
</dbReference>
<dbReference type="InterPro" id="IPR024403">
    <property type="entry name" value="DHOase_cat"/>
</dbReference>
<dbReference type="InterPro" id="IPR032466">
    <property type="entry name" value="Metal_Hydrolase"/>
</dbReference>
<keyword evidence="10" id="KW-1185">Reference proteome</keyword>
<feature type="non-terminal residue" evidence="9">
    <location>
        <position position="1"/>
    </location>
</feature>
<feature type="domain" description="Aspartate/ornithine carbamoyltransferase Asp/Orn-binding" evidence="6">
    <location>
        <begin position="155"/>
        <end position="290"/>
    </location>
</feature>
<dbReference type="InterPro" id="IPR006131">
    <property type="entry name" value="Asp_carbamoyltransf_Asp/Orn-bd"/>
</dbReference>
<gene>
    <name evidence="9" type="ORF">SCF082_LOCUS22471</name>
</gene>
<dbReference type="HAMAP" id="MF_00220_B">
    <property type="entry name" value="PyrC_classI_B"/>
    <property type="match status" value="1"/>
</dbReference>
<dbReference type="Gene3D" id="2.30.40.10">
    <property type="entry name" value="Urease, subunit C, domain 1"/>
    <property type="match status" value="1"/>
</dbReference>
<dbReference type="SUPFAM" id="SSF53671">
    <property type="entry name" value="Aspartate/ornithine carbamoyltransferase"/>
    <property type="match status" value="1"/>
</dbReference>
<dbReference type="Pfam" id="PF12890">
    <property type="entry name" value="DHOase"/>
    <property type="match status" value="1"/>
</dbReference>
<comment type="caution">
    <text evidence="9">The sequence shown here is derived from an EMBL/GenBank/DDBJ whole genome shotgun (WGS) entry which is preliminary data.</text>
</comment>
<organism evidence="9 10">
    <name type="scientific">Durusdinium trenchii</name>
    <dbReference type="NCBI Taxonomy" id="1381693"/>
    <lineage>
        <taxon>Eukaryota</taxon>
        <taxon>Sar</taxon>
        <taxon>Alveolata</taxon>
        <taxon>Dinophyceae</taxon>
        <taxon>Suessiales</taxon>
        <taxon>Symbiodiniaceae</taxon>
        <taxon>Durusdinium</taxon>
    </lineage>
</organism>
<reference evidence="9 10" key="1">
    <citation type="submission" date="2024-02" db="EMBL/GenBank/DDBJ databases">
        <authorList>
            <person name="Chen Y."/>
            <person name="Shah S."/>
            <person name="Dougan E. K."/>
            <person name="Thang M."/>
            <person name="Chan C."/>
        </authorList>
    </citation>
    <scope>NUCLEOTIDE SEQUENCE [LARGE SCALE GENOMIC DNA]</scope>
</reference>
<comment type="pathway">
    <text evidence="1">Pyrimidine metabolism; UMP biosynthesis via de novo pathway; (S)-dihydroorotate from bicarbonate: step 2/3.</text>
</comment>
<feature type="domain" description="Aspartate/ornithine carbamoyltransferase carbamoyl-P binding" evidence="7">
    <location>
        <begin position="6"/>
        <end position="149"/>
    </location>
</feature>
<dbReference type="HAMAP" id="MF_00001">
    <property type="entry name" value="Asp_carb_tr"/>
    <property type="match status" value="1"/>
</dbReference>